<organism evidence="2 3">
    <name type="scientific">Cadophora malorum</name>
    <dbReference type="NCBI Taxonomy" id="108018"/>
    <lineage>
        <taxon>Eukaryota</taxon>
        <taxon>Fungi</taxon>
        <taxon>Dikarya</taxon>
        <taxon>Ascomycota</taxon>
        <taxon>Pezizomycotina</taxon>
        <taxon>Leotiomycetes</taxon>
        <taxon>Helotiales</taxon>
        <taxon>Ploettnerulaceae</taxon>
        <taxon>Cadophora</taxon>
    </lineage>
</organism>
<evidence type="ECO:0000256" key="1">
    <source>
        <dbReference type="SAM" id="MobiDB-lite"/>
    </source>
</evidence>
<evidence type="ECO:0000313" key="2">
    <source>
        <dbReference type="EMBL" id="KAG4424480.1"/>
    </source>
</evidence>
<feature type="region of interest" description="Disordered" evidence="1">
    <location>
        <begin position="1"/>
        <end position="26"/>
    </location>
</feature>
<dbReference type="AlphaFoldDB" id="A0A8H7WGP6"/>
<name>A0A8H7WGP6_9HELO</name>
<dbReference type="Proteomes" id="UP000664132">
    <property type="component" value="Unassembled WGS sequence"/>
</dbReference>
<feature type="compositionally biased region" description="Polar residues" evidence="1">
    <location>
        <begin position="12"/>
        <end position="25"/>
    </location>
</feature>
<reference evidence="2" key="1">
    <citation type="submission" date="2021-02" db="EMBL/GenBank/DDBJ databases">
        <title>Genome sequence Cadophora malorum strain M34.</title>
        <authorList>
            <person name="Stefanovic E."/>
            <person name="Vu D."/>
            <person name="Scully C."/>
            <person name="Dijksterhuis J."/>
            <person name="Roader J."/>
            <person name="Houbraken J."/>
        </authorList>
    </citation>
    <scope>NUCLEOTIDE SEQUENCE</scope>
    <source>
        <strain evidence="2">M34</strain>
    </source>
</reference>
<dbReference type="EMBL" id="JAFJYH010000020">
    <property type="protein sequence ID" value="KAG4424480.1"/>
    <property type="molecule type" value="Genomic_DNA"/>
</dbReference>
<gene>
    <name evidence="2" type="ORF">IFR04_002358</name>
</gene>
<proteinExistence type="predicted"/>
<protein>
    <submittedName>
        <fullName evidence="2">Uncharacterized protein</fullName>
    </submittedName>
</protein>
<comment type="caution">
    <text evidence="2">The sequence shown here is derived from an EMBL/GenBank/DDBJ whole genome shotgun (WGS) entry which is preliminary data.</text>
</comment>
<evidence type="ECO:0000313" key="3">
    <source>
        <dbReference type="Proteomes" id="UP000664132"/>
    </source>
</evidence>
<sequence length="118" mass="12562">MAYQDLEPLAGPSSSKRPTRTQPRNEQLVVDPVIAVEAAATTTVNNASLSGITDSSASQSIDSILHNVNASTRVNTLDSTKPINPLQAISRFHTGIPTGIYALTGSANLRREYRGGRD</sequence>
<accession>A0A8H7WGP6</accession>
<keyword evidence="3" id="KW-1185">Reference proteome</keyword>